<name>A0A918F0T5_9ACTN</name>
<accession>A0A918F0T5</accession>
<dbReference type="AlphaFoldDB" id="A0A918F0T5"/>
<organism evidence="1 2">
    <name type="scientific">Streptomyces aurantiogriseus</name>
    <dbReference type="NCBI Taxonomy" id="66870"/>
    <lineage>
        <taxon>Bacteria</taxon>
        <taxon>Bacillati</taxon>
        <taxon>Actinomycetota</taxon>
        <taxon>Actinomycetes</taxon>
        <taxon>Kitasatosporales</taxon>
        <taxon>Streptomycetaceae</taxon>
        <taxon>Streptomyces</taxon>
    </lineage>
</organism>
<dbReference type="EMBL" id="BMSX01000001">
    <property type="protein sequence ID" value="GGQ90697.1"/>
    <property type="molecule type" value="Genomic_DNA"/>
</dbReference>
<evidence type="ECO:0000313" key="2">
    <source>
        <dbReference type="Proteomes" id="UP000658320"/>
    </source>
</evidence>
<evidence type="ECO:0000313" key="1">
    <source>
        <dbReference type="EMBL" id="GGQ90697.1"/>
    </source>
</evidence>
<dbReference type="Proteomes" id="UP000658320">
    <property type="component" value="Unassembled WGS sequence"/>
</dbReference>
<sequence>MLVPVVDQPVGELLGPLAGFGRAEVVQEQQRASGECLELPFAVVTGAGAEPSVQVCGGGGFPAQADASGEQGTDGAVRLVGLAGAGGADDQ</sequence>
<reference evidence="1" key="1">
    <citation type="journal article" date="2014" name="Int. J. Syst. Evol. Microbiol.">
        <title>Complete genome sequence of Corynebacterium casei LMG S-19264T (=DSM 44701T), isolated from a smear-ripened cheese.</title>
        <authorList>
            <consortium name="US DOE Joint Genome Institute (JGI-PGF)"/>
            <person name="Walter F."/>
            <person name="Albersmeier A."/>
            <person name="Kalinowski J."/>
            <person name="Ruckert C."/>
        </authorList>
    </citation>
    <scope>NUCLEOTIDE SEQUENCE</scope>
    <source>
        <strain evidence="1">JCM 4346</strain>
    </source>
</reference>
<reference evidence="1" key="2">
    <citation type="submission" date="2020-09" db="EMBL/GenBank/DDBJ databases">
        <authorList>
            <person name="Sun Q."/>
            <person name="Ohkuma M."/>
        </authorList>
    </citation>
    <scope>NUCLEOTIDE SEQUENCE</scope>
    <source>
        <strain evidence="1">JCM 4346</strain>
    </source>
</reference>
<comment type="caution">
    <text evidence="1">The sequence shown here is derived from an EMBL/GenBank/DDBJ whole genome shotgun (WGS) entry which is preliminary data.</text>
</comment>
<proteinExistence type="predicted"/>
<gene>
    <name evidence="1" type="ORF">GCM10010251_01150</name>
</gene>
<keyword evidence="2" id="KW-1185">Reference proteome</keyword>
<protein>
    <submittedName>
        <fullName evidence="1">Uncharacterized protein</fullName>
    </submittedName>
</protein>